<accession>A0ABQ2QSM3</accession>
<protein>
    <recommendedName>
        <fullName evidence="3">Sulfotransferase domain-containing protein</fullName>
    </recommendedName>
</protein>
<keyword evidence="2" id="KW-1185">Reference proteome</keyword>
<dbReference type="SUPFAM" id="SSF52540">
    <property type="entry name" value="P-loop containing nucleoside triphosphate hydrolases"/>
    <property type="match status" value="1"/>
</dbReference>
<dbReference type="InterPro" id="IPR027417">
    <property type="entry name" value="P-loop_NTPase"/>
</dbReference>
<evidence type="ECO:0000313" key="1">
    <source>
        <dbReference type="EMBL" id="GGP95530.1"/>
    </source>
</evidence>
<dbReference type="RefSeq" id="WP_188957973.1">
    <property type="nucleotide sequence ID" value="NZ_BMQW01000009.1"/>
</dbReference>
<gene>
    <name evidence="1" type="ORF">GCM10009410_31950</name>
</gene>
<evidence type="ECO:0000313" key="2">
    <source>
        <dbReference type="Proteomes" id="UP000654004"/>
    </source>
</evidence>
<dbReference type="Gene3D" id="3.40.50.300">
    <property type="entry name" value="P-loop containing nucleotide triphosphate hydrolases"/>
    <property type="match status" value="1"/>
</dbReference>
<sequence length="338" mass="39270">MTRVVLHIGTEKTGTTSIQHFMSLNRQALLANGVLYPHIGQRKDAHFDLVNALHPLDNNGKYMEFLAPVKDSSLYLWDKLAECIKTHPDKTIVISAEHFSSRLRAKALAFMRDFFKLHDIEPEIIIYLRPQADYIESSYSTEIKAGSPKVFPKVMEQYQSQPLRYDYKKLIDLWSEFFGKKALKLIPYEKSSIGDDIRLSFLGMLGVTDSSSFDFSQEKLNEKWSNPMLEFARIANARMQHIVGQERHDFMSFAQQLIDSELQPQRTRLMTQAQYNEVVAFYAESNRLLCAEYGLDRETLFIDIPKNVPFRESITTPYLTHVDFMQLIYAFFKCKESM</sequence>
<reference evidence="2" key="1">
    <citation type="journal article" date="2019" name="Int. J. Syst. Evol. Microbiol.">
        <title>The Global Catalogue of Microorganisms (GCM) 10K type strain sequencing project: providing services to taxonomists for standard genome sequencing and annotation.</title>
        <authorList>
            <consortium name="The Broad Institute Genomics Platform"/>
            <consortium name="The Broad Institute Genome Sequencing Center for Infectious Disease"/>
            <person name="Wu L."/>
            <person name="Ma J."/>
        </authorList>
    </citation>
    <scope>NUCLEOTIDE SEQUENCE [LARGE SCALE GENOMIC DNA]</scope>
    <source>
        <strain evidence="2">JCM 32305</strain>
    </source>
</reference>
<dbReference type="EMBL" id="BMQW01000009">
    <property type="protein sequence ID" value="GGP95530.1"/>
    <property type="molecule type" value="Genomic_DNA"/>
</dbReference>
<proteinExistence type="predicted"/>
<comment type="caution">
    <text evidence="1">The sequence shown here is derived from an EMBL/GenBank/DDBJ whole genome shotgun (WGS) entry which is preliminary data.</text>
</comment>
<evidence type="ECO:0008006" key="3">
    <source>
        <dbReference type="Google" id="ProtNLM"/>
    </source>
</evidence>
<dbReference type="Proteomes" id="UP000654004">
    <property type="component" value="Unassembled WGS sequence"/>
</dbReference>
<name>A0ABQ2QSM3_9GAMM</name>
<organism evidence="1 2">
    <name type="scientific">Shewanella ulleungensis</name>
    <dbReference type="NCBI Taxonomy" id="2282699"/>
    <lineage>
        <taxon>Bacteria</taxon>
        <taxon>Pseudomonadati</taxon>
        <taxon>Pseudomonadota</taxon>
        <taxon>Gammaproteobacteria</taxon>
        <taxon>Alteromonadales</taxon>
        <taxon>Shewanellaceae</taxon>
        <taxon>Shewanella</taxon>
    </lineage>
</organism>